<dbReference type="AlphaFoldDB" id="A0AAD2FKX1"/>
<evidence type="ECO:0000313" key="1">
    <source>
        <dbReference type="EMBL" id="CAJ1946210.1"/>
    </source>
</evidence>
<evidence type="ECO:0000313" key="2">
    <source>
        <dbReference type="Proteomes" id="UP001295423"/>
    </source>
</evidence>
<dbReference type="SUPFAM" id="SSF52266">
    <property type="entry name" value="SGNH hydrolase"/>
    <property type="match status" value="1"/>
</dbReference>
<reference evidence="1" key="1">
    <citation type="submission" date="2023-08" db="EMBL/GenBank/DDBJ databases">
        <authorList>
            <person name="Audoor S."/>
            <person name="Bilcke G."/>
        </authorList>
    </citation>
    <scope>NUCLEOTIDE SEQUENCE</scope>
</reference>
<proteinExistence type="predicted"/>
<dbReference type="InterPro" id="IPR036514">
    <property type="entry name" value="SGNH_hydro_sf"/>
</dbReference>
<organism evidence="1 2">
    <name type="scientific">Cylindrotheca closterium</name>
    <dbReference type="NCBI Taxonomy" id="2856"/>
    <lineage>
        <taxon>Eukaryota</taxon>
        <taxon>Sar</taxon>
        <taxon>Stramenopiles</taxon>
        <taxon>Ochrophyta</taxon>
        <taxon>Bacillariophyta</taxon>
        <taxon>Bacillariophyceae</taxon>
        <taxon>Bacillariophycidae</taxon>
        <taxon>Bacillariales</taxon>
        <taxon>Bacillariaceae</taxon>
        <taxon>Cylindrotheca</taxon>
    </lineage>
</organism>
<gene>
    <name evidence="1" type="ORF">CYCCA115_LOCUS10351</name>
</gene>
<dbReference type="EMBL" id="CAKOGP040001658">
    <property type="protein sequence ID" value="CAJ1946210.1"/>
    <property type="molecule type" value="Genomic_DNA"/>
</dbReference>
<evidence type="ECO:0008006" key="3">
    <source>
        <dbReference type="Google" id="ProtNLM"/>
    </source>
</evidence>
<accession>A0AAD2FKX1</accession>
<dbReference type="Proteomes" id="UP001295423">
    <property type="component" value="Unassembled WGS sequence"/>
</dbReference>
<sequence>MIGNYDLFESKCNEDFVVASIMNVVKVVSEKSPESLFVIHGIMPRLDNPKVKGTYLGKIWKQAKGVNNKLRRFCRKYHNFYYIQGGELMLVPSKITGRAQIDPKMIDDGVNPTLEGFEKWADFVVERLQKVLEDFEKFKAKLEKKKG</sequence>
<keyword evidence="2" id="KW-1185">Reference proteome</keyword>
<name>A0AAD2FKX1_9STRA</name>
<protein>
    <recommendedName>
        <fullName evidence="3">SGNH hydrolase-type esterase domain-containing protein</fullName>
    </recommendedName>
</protein>
<dbReference type="Gene3D" id="3.40.50.1110">
    <property type="entry name" value="SGNH hydrolase"/>
    <property type="match status" value="1"/>
</dbReference>
<comment type="caution">
    <text evidence="1">The sequence shown here is derived from an EMBL/GenBank/DDBJ whole genome shotgun (WGS) entry which is preliminary data.</text>
</comment>